<dbReference type="SUPFAM" id="SSF48264">
    <property type="entry name" value="Cytochrome P450"/>
    <property type="match status" value="1"/>
</dbReference>
<reference evidence="6" key="1">
    <citation type="journal article" date="2023" name="Mol. Phylogenet. Evol.">
        <title>Genome-scale phylogeny and comparative genomics of the fungal order Sordariales.</title>
        <authorList>
            <person name="Hensen N."/>
            <person name="Bonometti L."/>
            <person name="Westerberg I."/>
            <person name="Brannstrom I.O."/>
            <person name="Guillou S."/>
            <person name="Cros-Aarteil S."/>
            <person name="Calhoun S."/>
            <person name="Haridas S."/>
            <person name="Kuo A."/>
            <person name="Mondo S."/>
            <person name="Pangilinan J."/>
            <person name="Riley R."/>
            <person name="LaButti K."/>
            <person name="Andreopoulos B."/>
            <person name="Lipzen A."/>
            <person name="Chen C."/>
            <person name="Yan M."/>
            <person name="Daum C."/>
            <person name="Ng V."/>
            <person name="Clum A."/>
            <person name="Steindorff A."/>
            <person name="Ohm R.A."/>
            <person name="Martin F."/>
            <person name="Silar P."/>
            <person name="Natvig D.O."/>
            <person name="Lalanne C."/>
            <person name="Gautier V."/>
            <person name="Ament-Velasquez S.L."/>
            <person name="Kruys A."/>
            <person name="Hutchinson M.I."/>
            <person name="Powell A.J."/>
            <person name="Barry K."/>
            <person name="Miller A.N."/>
            <person name="Grigoriev I.V."/>
            <person name="Debuchy R."/>
            <person name="Gladieux P."/>
            <person name="Hiltunen Thoren M."/>
            <person name="Johannesson H."/>
        </authorList>
    </citation>
    <scope>NUCLEOTIDE SEQUENCE</scope>
    <source>
        <strain evidence="6">PSN324</strain>
    </source>
</reference>
<dbReference type="GO" id="GO:0005506">
    <property type="term" value="F:iron ion binding"/>
    <property type="evidence" value="ECO:0007669"/>
    <property type="project" value="InterPro"/>
</dbReference>
<dbReference type="GO" id="GO:0020037">
    <property type="term" value="F:heme binding"/>
    <property type="evidence" value="ECO:0007669"/>
    <property type="project" value="InterPro"/>
</dbReference>
<evidence type="ECO:0000313" key="6">
    <source>
        <dbReference type="EMBL" id="KAK4456920.1"/>
    </source>
</evidence>
<dbReference type="InterPro" id="IPR002401">
    <property type="entry name" value="Cyt_P450_E_grp-I"/>
</dbReference>
<organism evidence="6 7">
    <name type="scientific">Cladorrhinum samala</name>
    <dbReference type="NCBI Taxonomy" id="585594"/>
    <lineage>
        <taxon>Eukaryota</taxon>
        <taxon>Fungi</taxon>
        <taxon>Dikarya</taxon>
        <taxon>Ascomycota</taxon>
        <taxon>Pezizomycotina</taxon>
        <taxon>Sordariomycetes</taxon>
        <taxon>Sordariomycetidae</taxon>
        <taxon>Sordariales</taxon>
        <taxon>Podosporaceae</taxon>
        <taxon>Cladorrhinum</taxon>
    </lineage>
</organism>
<keyword evidence="4 5" id="KW-0408">Iron</keyword>
<dbReference type="AlphaFoldDB" id="A0AAV9HAV9"/>
<dbReference type="EMBL" id="MU865151">
    <property type="protein sequence ID" value="KAK4456920.1"/>
    <property type="molecule type" value="Genomic_DNA"/>
</dbReference>
<evidence type="ECO:0000256" key="2">
    <source>
        <dbReference type="ARBA" id="ARBA00022617"/>
    </source>
</evidence>
<dbReference type="GO" id="GO:0008395">
    <property type="term" value="F:steroid hydroxylase activity"/>
    <property type="evidence" value="ECO:0007669"/>
    <property type="project" value="TreeGrafter"/>
</dbReference>
<dbReference type="Proteomes" id="UP001321749">
    <property type="component" value="Unassembled WGS sequence"/>
</dbReference>
<reference evidence="6" key="2">
    <citation type="submission" date="2023-06" db="EMBL/GenBank/DDBJ databases">
        <authorList>
            <consortium name="Lawrence Berkeley National Laboratory"/>
            <person name="Mondo S.J."/>
            <person name="Hensen N."/>
            <person name="Bonometti L."/>
            <person name="Westerberg I."/>
            <person name="Brannstrom I.O."/>
            <person name="Guillou S."/>
            <person name="Cros-Aarteil S."/>
            <person name="Calhoun S."/>
            <person name="Haridas S."/>
            <person name="Kuo A."/>
            <person name="Pangilinan J."/>
            <person name="Riley R."/>
            <person name="Labutti K."/>
            <person name="Andreopoulos B."/>
            <person name="Lipzen A."/>
            <person name="Chen C."/>
            <person name="Yanf M."/>
            <person name="Daum C."/>
            <person name="Ng V."/>
            <person name="Clum A."/>
            <person name="Steindorff A."/>
            <person name="Ohm R."/>
            <person name="Martin F."/>
            <person name="Silar P."/>
            <person name="Natvig D."/>
            <person name="Lalanne C."/>
            <person name="Gautier V."/>
            <person name="Ament-Velasquez S.L."/>
            <person name="Kruys A."/>
            <person name="Hutchinson M.I."/>
            <person name="Powell A.J."/>
            <person name="Barry K."/>
            <person name="Miller A.N."/>
            <person name="Grigoriev I.V."/>
            <person name="Debuchy R."/>
            <person name="Gladieux P."/>
            <person name="Thoren M.H."/>
            <person name="Johannesson H."/>
        </authorList>
    </citation>
    <scope>NUCLEOTIDE SEQUENCE</scope>
    <source>
        <strain evidence="6">PSN324</strain>
    </source>
</reference>
<dbReference type="InterPro" id="IPR001128">
    <property type="entry name" value="Cyt_P450"/>
</dbReference>
<dbReference type="Pfam" id="PF00067">
    <property type="entry name" value="p450"/>
    <property type="match status" value="1"/>
</dbReference>
<evidence type="ECO:0000256" key="3">
    <source>
        <dbReference type="ARBA" id="ARBA00022723"/>
    </source>
</evidence>
<sequence length="396" mass="44833">MGDFGCTDITIQKMFQREGGSGKTWMDVCHGDFKLQMHPGEKLDVMQAAFLGNIDRLLQWDRISGTEVLSSSERVKKVSLWRWCGNVLVDSATKAFFGDAIYRVEPTIVPDFFPFDDEAWKLPYRYPEFAAKQLYEGKRKGEKAFTRYLSLPREQRQDASWIVKKIERGMADMGITEPTQCGAMLFTLHRLVNSNAYRLCFWTLSYLLFDETLLSTITEEIRPAFNAVDDTLDMNYLLDHCPRLASLYEEILRTVNDPIGARVVAQEATVGGKTLRPGARLLMPYKQLHYDPDVFGPNAAGFDPERFLRNKNLLKSTSWRPFGGAATLCPGRFLARREVYMFVALVLFRFDIKLAPGPKGETPKFPVLDDSIPSGGVLGPVPGDDVILEVRLSGRM</sequence>
<feature type="binding site" description="axial binding residue" evidence="5">
    <location>
        <position position="329"/>
    </location>
    <ligand>
        <name>heme</name>
        <dbReference type="ChEBI" id="CHEBI:30413"/>
    </ligand>
    <ligandPart>
        <name>Fe</name>
        <dbReference type="ChEBI" id="CHEBI:18248"/>
    </ligandPart>
</feature>
<dbReference type="PRINTS" id="PR00463">
    <property type="entry name" value="EP450I"/>
</dbReference>
<evidence type="ECO:0000313" key="7">
    <source>
        <dbReference type="Proteomes" id="UP001321749"/>
    </source>
</evidence>
<protein>
    <submittedName>
        <fullName evidence="6">Cholesterol 7-alpha-monooxygenase</fullName>
    </submittedName>
</protein>
<dbReference type="InterPro" id="IPR050529">
    <property type="entry name" value="CYP450_sterol_14alpha_dmase"/>
</dbReference>
<dbReference type="PANTHER" id="PTHR24304:SF2">
    <property type="entry name" value="24-HYDROXYCHOLESTEROL 7-ALPHA-HYDROXYLASE"/>
    <property type="match status" value="1"/>
</dbReference>
<evidence type="ECO:0000256" key="5">
    <source>
        <dbReference type="PIRSR" id="PIRSR602401-1"/>
    </source>
</evidence>
<evidence type="ECO:0000256" key="4">
    <source>
        <dbReference type="ARBA" id="ARBA00023004"/>
    </source>
</evidence>
<evidence type="ECO:0000256" key="1">
    <source>
        <dbReference type="ARBA" id="ARBA00010617"/>
    </source>
</evidence>
<dbReference type="GO" id="GO:0016705">
    <property type="term" value="F:oxidoreductase activity, acting on paired donors, with incorporation or reduction of molecular oxygen"/>
    <property type="evidence" value="ECO:0007669"/>
    <property type="project" value="InterPro"/>
</dbReference>
<keyword evidence="7" id="KW-1185">Reference proteome</keyword>
<accession>A0AAV9HAV9</accession>
<keyword evidence="2 5" id="KW-0349">Heme</keyword>
<dbReference type="CDD" id="cd11040">
    <property type="entry name" value="CYP7_CYP8-like"/>
    <property type="match status" value="1"/>
</dbReference>
<dbReference type="Gene3D" id="1.10.630.10">
    <property type="entry name" value="Cytochrome P450"/>
    <property type="match status" value="1"/>
</dbReference>
<dbReference type="PANTHER" id="PTHR24304">
    <property type="entry name" value="CYTOCHROME P450 FAMILY 7"/>
    <property type="match status" value="1"/>
</dbReference>
<comment type="similarity">
    <text evidence="1">Belongs to the cytochrome P450 family.</text>
</comment>
<gene>
    <name evidence="6" type="ORF">QBC42DRAFT_189858</name>
</gene>
<dbReference type="InterPro" id="IPR036396">
    <property type="entry name" value="Cyt_P450_sf"/>
</dbReference>
<keyword evidence="3 5" id="KW-0479">Metal-binding</keyword>
<name>A0AAV9HAV9_9PEZI</name>
<comment type="cofactor">
    <cofactor evidence="5">
        <name>heme</name>
        <dbReference type="ChEBI" id="CHEBI:30413"/>
    </cofactor>
</comment>
<proteinExistence type="inferred from homology"/>
<comment type="caution">
    <text evidence="6">The sequence shown here is derived from an EMBL/GenBank/DDBJ whole genome shotgun (WGS) entry which is preliminary data.</text>
</comment>